<accession>A0ABS2RLH2</accession>
<keyword evidence="2" id="KW-0812">Transmembrane</keyword>
<evidence type="ECO:0000313" key="4">
    <source>
        <dbReference type="Proteomes" id="UP000704762"/>
    </source>
</evidence>
<feature type="transmembrane region" description="Helical" evidence="2">
    <location>
        <begin position="252"/>
        <end position="272"/>
    </location>
</feature>
<evidence type="ECO:0000313" key="3">
    <source>
        <dbReference type="EMBL" id="MBM7798769.1"/>
    </source>
</evidence>
<reference evidence="3 4" key="1">
    <citation type="submission" date="2021-01" db="EMBL/GenBank/DDBJ databases">
        <title>Sequencing the genomes of 1000 actinobacteria strains.</title>
        <authorList>
            <person name="Klenk H.-P."/>
        </authorList>
    </citation>
    <scope>NUCLEOTIDE SEQUENCE [LARGE SCALE GENOMIC DNA]</scope>
    <source>
        <strain evidence="3 4">DSM 18662</strain>
    </source>
</reference>
<gene>
    <name evidence="3" type="ORF">JOE57_001690</name>
</gene>
<comment type="caution">
    <text evidence="3">The sequence shown here is derived from an EMBL/GenBank/DDBJ whole genome shotgun (WGS) entry which is preliminary data.</text>
</comment>
<dbReference type="Proteomes" id="UP000704762">
    <property type="component" value="Unassembled WGS sequence"/>
</dbReference>
<dbReference type="InterPro" id="IPR051125">
    <property type="entry name" value="ABC-4/HrtB_transporter"/>
</dbReference>
<proteinExistence type="predicted"/>
<keyword evidence="4" id="KW-1185">Reference proteome</keyword>
<dbReference type="EMBL" id="JAFBCF010000001">
    <property type="protein sequence ID" value="MBM7798769.1"/>
    <property type="molecule type" value="Genomic_DNA"/>
</dbReference>
<dbReference type="RefSeq" id="WP_204917275.1">
    <property type="nucleotide sequence ID" value="NZ_BAAAQP010000002.1"/>
</dbReference>
<evidence type="ECO:0000256" key="2">
    <source>
        <dbReference type="SAM" id="Phobius"/>
    </source>
</evidence>
<feature type="transmembrane region" description="Helical" evidence="2">
    <location>
        <begin position="336"/>
        <end position="355"/>
    </location>
</feature>
<dbReference type="PANTHER" id="PTHR43738">
    <property type="entry name" value="ABC TRANSPORTER, MEMBRANE PROTEIN"/>
    <property type="match status" value="1"/>
</dbReference>
<keyword evidence="1" id="KW-0813">Transport</keyword>
<keyword evidence="2" id="KW-0472">Membrane</keyword>
<evidence type="ECO:0000256" key="1">
    <source>
        <dbReference type="ARBA" id="ARBA00022448"/>
    </source>
</evidence>
<name>A0ABS2RLH2_9ACTN</name>
<keyword evidence="2" id="KW-1133">Transmembrane helix</keyword>
<dbReference type="PANTHER" id="PTHR43738:SF1">
    <property type="entry name" value="HEMIN TRANSPORT SYSTEM PERMEASE PROTEIN HRTB-RELATED"/>
    <property type="match status" value="1"/>
</dbReference>
<sequence>MYLALREMRRARVRFGLLIVAVSLLVVLILAQQAIQNSLITSFIGAIQRQSAPILVFSTDAQRSPLGSVISTELQHSVEAVEGVADSAAIGIRSLSVAVDGQQETTATLFGYQSATLGGPDRLSAGRLPRRPTEAVGSDRDFALGQQVEVVPVGGAAPVRLTVVGLAADAQLLVTPTLFLPYAGYEQALRAVNPALTAVAPTLLAVRPAASVSDPELVTKINGTSADVEALTRAGAADGAPGVAQVRQSFKIIFALYAMVVPLVTGLFFLIITLQKASSLTLLRAIGSRSSVLVRSLLVQVLIVVGGGVLLGAALYAPLTLVSLGTLSLRFDWSAVAFWAALLVGLGLLSALVSARRVLAIDPIEATTGAGQR</sequence>
<protein>
    <submittedName>
        <fullName evidence="3">ABC transport system permease protein</fullName>
    </submittedName>
</protein>
<organism evidence="3 4">
    <name type="scientific">Microlunatus panaciterrae</name>
    <dbReference type="NCBI Taxonomy" id="400768"/>
    <lineage>
        <taxon>Bacteria</taxon>
        <taxon>Bacillati</taxon>
        <taxon>Actinomycetota</taxon>
        <taxon>Actinomycetes</taxon>
        <taxon>Propionibacteriales</taxon>
        <taxon>Propionibacteriaceae</taxon>
        <taxon>Microlunatus</taxon>
    </lineage>
</organism>
<feature type="transmembrane region" description="Helical" evidence="2">
    <location>
        <begin position="292"/>
        <end position="316"/>
    </location>
</feature>